<gene>
    <name evidence="1" type="ordered locus">PCC7424_4101</name>
</gene>
<evidence type="ECO:0008006" key="3">
    <source>
        <dbReference type="Google" id="ProtNLM"/>
    </source>
</evidence>
<accession>B7KLA2</accession>
<name>B7KLA2_GLOC7</name>
<dbReference type="HOGENOM" id="CLU_1352766_0_0_3"/>
<dbReference type="eggNOG" id="COG1357">
    <property type="taxonomic scope" value="Bacteria"/>
</dbReference>
<proteinExistence type="predicted"/>
<dbReference type="Pfam" id="PF21826">
    <property type="entry name" value="DUF6887"/>
    <property type="match status" value="1"/>
</dbReference>
<organism evidence="1 2">
    <name type="scientific">Gloeothece citriformis (strain PCC 7424)</name>
    <name type="common">Cyanothece sp. (strain PCC 7424)</name>
    <dbReference type="NCBI Taxonomy" id="65393"/>
    <lineage>
        <taxon>Bacteria</taxon>
        <taxon>Bacillati</taxon>
        <taxon>Cyanobacteriota</taxon>
        <taxon>Cyanophyceae</taxon>
        <taxon>Oscillatoriophycideae</taxon>
        <taxon>Chroococcales</taxon>
        <taxon>Aphanothecaceae</taxon>
        <taxon>Gloeothece</taxon>
        <taxon>Gloeothece citriformis</taxon>
    </lineage>
</organism>
<sequence length="202" mass="22274">MSDLKQLTNTQLKQYLSKFRNDDEKFSQALEELLTRDPNPTIYPADLPLEQIEQIIKEKIENISIKNKSDRSFQVGDVGGDFKPVGAPILSDNVEISGTVAETINQLPSSSETDKPGIKELLNQLKEAIEDPNLPEDDKKQALEQLQVLAEAGQNLKDETLQKKAKKAIGFLQVIASGLEPAAKLTQACQSVIPAIAAWFGF</sequence>
<protein>
    <recommendedName>
        <fullName evidence="3">Pentapeptide repeat protein</fullName>
    </recommendedName>
</protein>
<dbReference type="EMBL" id="CP001291">
    <property type="protein sequence ID" value="ACK72474.1"/>
    <property type="molecule type" value="Genomic_DNA"/>
</dbReference>
<dbReference type="InterPro" id="IPR054053">
    <property type="entry name" value="DUF6887"/>
</dbReference>
<dbReference type="STRING" id="65393.PCC7424_4101"/>
<keyword evidence="2" id="KW-1185">Reference proteome</keyword>
<evidence type="ECO:0000313" key="1">
    <source>
        <dbReference type="EMBL" id="ACK72474.1"/>
    </source>
</evidence>
<dbReference type="Proteomes" id="UP000002384">
    <property type="component" value="Chromosome"/>
</dbReference>
<dbReference type="KEGG" id="cyc:PCC7424_4101"/>
<dbReference type="InterPro" id="IPR016024">
    <property type="entry name" value="ARM-type_fold"/>
</dbReference>
<dbReference type="SUPFAM" id="SSF48371">
    <property type="entry name" value="ARM repeat"/>
    <property type="match status" value="1"/>
</dbReference>
<dbReference type="RefSeq" id="WP_015956059.1">
    <property type="nucleotide sequence ID" value="NC_011729.1"/>
</dbReference>
<evidence type="ECO:0000313" key="2">
    <source>
        <dbReference type="Proteomes" id="UP000002384"/>
    </source>
</evidence>
<dbReference type="AlphaFoldDB" id="B7KLA2"/>
<reference evidence="2" key="1">
    <citation type="journal article" date="2011" name="MBio">
        <title>Novel metabolic attributes of the genus Cyanothece, comprising a group of unicellular nitrogen-fixing Cyanobacteria.</title>
        <authorList>
            <person name="Bandyopadhyay A."/>
            <person name="Elvitigala T."/>
            <person name="Welsh E."/>
            <person name="Stockel J."/>
            <person name="Liberton M."/>
            <person name="Min H."/>
            <person name="Sherman L.A."/>
            <person name="Pakrasi H.B."/>
        </authorList>
    </citation>
    <scope>NUCLEOTIDE SEQUENCE [LARGE SCALE GENOMIC DNA]</scope>
    <source>
        <strain evidence="2">PCC 7424</strain>
    </source>
</reference>